<proteinExistence type="predicted"/>
<keyword evidence="1" id="KW-0732">Signal</keyword>
<reference evidence="3 4" key="1">
    <citation type="submission" date="2019-12" db="EMBL/GenBank/DDBJ databases">
        <title>Chitinophaga sp. strain ysch24 (GDMCC 1.1355), whole genome shotgun sequence.</title>
        <authorList>
            <person name="Zhang X."/>
        </authorList>
    </citation>
    <scope>NUCLEOTIDE SEQUENCE [LARGE SCALE GENOMIC DNA]</scope>
    <source>
        <strain evidence="4">ysch24</strain>
    </source>
</reference>
<evidence type="ECO:0000256" key="1">
    <source>
        <dbReference type="SAM" id="SignalP"/>
    </source>
</evidence>
<organism evidence="3 4">
    <name type="scientific">Chitinophaga tropicalis</name>
    <dbReference type="NCBI Taxonomy" id="2683588"/>
    <lineage>
        <taxon>Bacteria</taxon>
        <taxon>Pseudomonadati</taxon>
        <taxon>Bacteroidota</taxon>
        <taxon>Chitinophagia</taxon>
        <taxon>Chitinophagales</taxon>
        <taxon>Chitinophagaceae</taxon>
        <taxon>Chitinophaga</taxon>
    </lineage>
</organism>
<dbReference type="Pfam" id="PF13372">
    <property type="entry name" value="Alginate_exp"/>
    <property type="match status" value="1"/>
</dbReference>
<feature type="domain" description="Alginate export" evidence="2">
    <location>
        <begin position="25"/>
        <end position="421"/>
    </location>
</feature>
<feature type="signal peptide" evidence="1">
    <location>
        <begin position="1"/>
        <end position="24"/>
    </location>
</feature>
<evidence type="ECO:0000313" key="4">
    <source>
        <dbReference type="Proteomes" id="UP000461730"/>
    </source>
</evidence>
<dbReference type="AlphaFoldDB" id="A0A7K1UCL3"/>
<evidence type="ECO:0000259" key="2">
    <source>
        <dbReference type="Pfam" id="PF13372"/>
    </source>
</evidence>
<accession>A0A7K1UCL3</accession>
<dbReference type="Proteomes" id="UP000461730">
    <property type="component" value="Unassembled WGS sequence"/>
</dbReference>
<dbReference type="InterPro" id="IPR025388">
    <property type="entry name" value="Alginate_export_dom"/>
</dbReference>
<keyword evidence="4" id="KW-1185">Reference proteome</keyword>
<dbReference type="RefSeq" id="WP_157309154.1">
    <property type="nucleotide sequence ID" value="NZ_WRXN01000015.1"/>
</dbReference>
<gene>
    <name evidence="3" type="ORF">GO493_25955</name>
</gene>
<dbReference type="EMBL" id="WRXN01000015">
    <property type="protein sequence ID" value="MVT11735.1"/>
    <property type="molecule type" value="Genomic_DNA"/>
</dbReference>
<feature type="chain" id="PRO_5029881584" description="Alginate export domain-containing protein" evidence="1">
    <location>
        <begin position="25"/>
        <end position="456"/>
    </location>
</feature>
<comment type="caution">
    <text evidence="3">The sequence shown here is derived from an EMBL/GenBank/DDBJ whole genome shotgun (WGS) entry which is preliminary data.</text>
</comment>
<protein>
    <recommendedName>
        <fullName evidence="2">Alginate export domain-containing protein</fullName>
    </recommendedName>
</protein>
<sequence>MKQLLSGTACAILFCCIFIGSAHAQLTIGAQLRTRTELRDGQSAPLPKGSSPALFTSQRTRLFAGFSGYRFKLGFTVQDVRVWGQDVSTINRTTTQDNNGLLVHEAWAEIMLLDTTVKNKNLSLKIGRQELLYDDSRLLGNLDWLQQGRRHDAAVLKYESGPYMLHLGAAFNQNKENAAGTTYNPTPPGNYTSTTNGGSMYKSLEYLYAGKKLNGNKGSISFLFLSDQFSRFHLDSASVKIWDQGVNTRMTTGLYFTEQFNRLSVTASGYYQFGKNASAQKLSAGLLSASFQYALTQQFSAGLGADFTSGNSVNSTKSHAFDPLYGTPHKFWGYMDYFYVASGFGNRGLQDYYLKTKYKPNQKFQLTADVHEFFSASTVPDNSTTPAGSLSKRFGTEADLVASYSLTKVISFEAGYSHFWNTSSLTSAAVKNIANAQSNSNWAYLMISIRPEMLLK</sequence>
<name>A0A7K1UCL3_9BACT</name>
<evidence type="ECO:0000313" key="3">
    <source>
        <dbReference type="EMBL" id="MVT11735.1"/>
    </source>
</evidence>